<dbReference type="InterPro" id="IPR029052">
    <property type="entry name" value="Metallo-depent_PP-like"/>
</dbReference>
<feature type="domain" description="Calcineurin-like phosphoesterase" evidence="2">
    <location>
        <begin position="33"/>
        <end position="172"/>
    </location>
</feature>
<name>A0ABD6DC23_9EURY</name>
<dbReference type="RefSeq" id="WP_256396595.1">
    <property type="nucleotide sequence ID" value="NZ_JANHDJ010000004.1"/>
</dbReference>
<dbReference type="Gene3D" id="3.60.21.10">
    <property type="match status" value="1"/>
</dbReference>
<evidence type="ECO:0000256" key="1">
    <source>
        <dbReference type="SAM" id="MobiDB-lite"/>
    </source>
</evidence>
<comment type="caution">
    <text evidence="3">The sequence shown here is derived from an EMBL/GenBank/DDBJ whole genome shotgun (WGS) entry which is preliminary data.</text>
</comment>
<reference evidence="3 4" key="1">
    <citation type="journal article" date="2019" name="Int. J. Syst. Evol. Microbiol.">
        <title>The Global Catalogue of Microorganisms (GCM) 10K type strain sequencing project: providing services to taxonomists for standard genome sequencing and annotation.</title>
        <authorList>
            <consortium name="The Broad Institute Genomics Platform"/>
            <consortium name="The Broad Institute Genome Sequencing Center for Infectious Disease"/>
            <person name="Wu L."/>
            <person name="Ma J."/>
        </authorList>
    </citation>
    <scope>NUCLEOTIDE SEQUENCE [LARGE SCALE GENOMIC DNA]</scope>
    <source>
        <strain evidence="3 4">CGMCC 1.10593</strain>
    </source>
</reference>
<feature type="compositionally biased region" description="Polar residues" evidence="1">
    <location>
        <begin position="269"/>
        <end position="279"/>
    </location>
</feature>
<dbReference type="AlphaFoldDB" id="A0ABD6DC23"/>
<proteinExistence type="predicted"/>
<dbReference type="PANTHER" id="PTHR46546:SF4">
    <property type="entry name" value="SHEWANELLA-LIKE PROTEIN PHOSPHATASE 1"/>
    <property type="match status" value="1"/>
</dbReference>
<dbReference type="InterPro" id="IPR004843">
    <property type="entry name" value="Calcineurin-like_PHP"/>
</dbReference>
<protein>
    <submittedName>
        <fullName evidence="3">Metallophosphoesterase</fullName>
    </submittedName>
</protein>
<feature type="compositionally biased region" description="Basic and acidic residues" evidence="1">
    <location>
        <begin position="313"/>
        <end position="322"/>
    </location>
</feature>
<feature type="region of interest" description="Disordered" evidence="1">
    <location>
        <begin position="269"/>
        <end position="322"/>
    </location>
</feature>
<keyword evidence="4" id="KW-1185">Reference proteome</keyword>
<dbReference type="EMBL" id="JBHUDM010000004">
    <property type="protein sequence ID" value="MFD1642875.1"/>
    <property type="molecule type" value="Genomic_DNA"/>
</dbReference>
<dbReference type="PANTHER" id="PTHR46546">
    <property type="entry name" value="SHEWANELLA-LIKE PROTEIN PHOSPHATASE 1"/>
    <property type="match status" value="1"/>
</dbReference>
<dbReference type="Pfam" id="PF00149">
    <property type="entry name" value="Metallophos"/>
    <property type="match status" value="1"/>
</dbReference>
<evidence type="ECO:0000313" key="4">
    <source>
        <dbReference type="Proteomes" id="UP001597052"/>
    </source>
</evidence>
<sequence>MLPRLPDSDLDDSLRDGVDGLVAAADGDAEPPTIVSISDIHGYLDDARSALLTLADHPDYPPVVVEDDDGRLHWADENYVLVFNGDLVDRGPANEGVLELVARLTAEAPPGRVRVTLGNHEALVLSPDQFGFDEWFSGQVDDAARRRLCEAIIDGHIVAAYTGHRVTYAHAGADEPYDVTAATESLVAAAETLQEAIGTDEDRAMQERLITEFPAVLGIGRNHLKGPEAGLVWLHFDHLSADAPPQVVGHTRHDTPTTKGRVHCQNVLRNNLDSPSTGSRGDPDETTATGGGEAVFVETPETLSALIRQPDGSVERRPSPFK</sequence>
<evidence type="ECO:0000313" key="3">
    <source>
        <dbReference type="EMBL" id="MFD1642875.1"/>
    </source>
</evidence>
<accession>A0ABD6DC23</accession>
<dbReference type="Proteomes" id="UP001597052">
    <property type="component" value="Unassembled WGS sequence"/>
</dbReference>
<gene>
    <name evidence="3" type="ORF">ACFSBW_13440</name>
</gene>
<dbReference type="SUPFAM" id="SSF56300">
    <property type="entry name" value="Metallo-dependent phosphatases"/>
    <property type="match status" value="1"/>
</dbReference>
<organism evidence="3 4">
    <name type="scientific">Halohasta litorea</name>
    <dbReference type="NCBI Taxonomy" id="869891"/>
    <lineage>
        <taxon>Archaea</taxon>
        <taxon>Methanobacteriati</taxon>
        <taxon>Methanobacteriota</taxon>
        <taxon>Stenosarchaea group</taxon>
        <taxon>Halobacteria</taxon>
        <taxon>Halobacteriales</taxon>
        <taxon>Haloferacaceae</taxon>
        <taxon>Halohasta</taxon>
    </lineage>
</organism>
<evidence type="ECO:0000259" key="2">
    <source>
        <dbReference type="Pfam" id="PF00149"/>
    </source>
</evidence>